<evidence type="ECO:0000313" key="2">
    <source>
        <dbReference type="Proteomes" id="UP000800040"/>
    </source>
</evidence>
<gene>
    <name evidence="1" type="ORF">BDW02DRAFT_356582</name>
</gene>
<evidence type="ECO:0000313" key="1">
    <source>
        <dbReference type="EMBL" id="KAF1833903.1"/>
    </source>
</evidence>
<dbReference type="AlphaFoldDB" id="A0A6A5KKB7"/>
<keyword evidence="2" id="KW-1185">Reference proteome</keyword>
<name>A0A6A5KKB7_9PLEO</name>
<proteinExistence type="predicted"/>
<accession>A0A6A5KKB7</accession>
<dbReference type="Proteomes" id="UP000800040">
    <property type="component" value="Unassembled WGS sequence"/>
</dbReference>
<dbReference type="EMBL" id="ML975310">
    <property type="protein sequence ID" value="KAF1833903.1"/>
    <property type="molecule type" value="Genomic_DNA"/>
</dbReference>
<organism evidence="1 2">
    <name type="scientific">Decorospora gaudefroyi</name>
    <dbReference type="NCBI Taxonomy" id="184978"/>
    <lineage>
        <taxon>Eukaryota</taxon>
        <taxon>Fungi</taxon>
        <taxon>Dikarya</taxon>
        <taxon>Ascomycota</taxon>
        <taxon>Pezizomycotina</taxon>
        <taxon>Dothideomycetes</taxon>
        <taxon>Pleosporomycetidae</taxon>
        <taxon>Pleosporales</taxon>
        <taxon>Pleosporineae</taxon>
        <taxon>Pleosporaceae</taxon>
        <taxon>Decorospora</taxon>
    </lineage>
</organism>
<sequence length="475" mass="52367">MAATSGEPDMAYIGELYENISRHPPAISARILLIEHYISVGNEWLDGALDEAKKLKAVAPTHPDLPGYLKLLEKNSGRPAPEKRPVSVITASVNEISTKDGHHKTTIVSKSAYRRSAVPAKQQIEDLDDAQHDLTTGYRNVRARATSVIGNLFRLQALQKKAGHPQSRNLGRIQSIADESKSASASRAHAQGSARAVARRIRDNPEKATEFVIVDLEESMSWLSAPDGKPVGASNDEIREALVKRRAAIESTLPDELKVHCELGFMHVEHENLDRNYVNKETMLGDEVKDIPRADFYVTEDNYAWDMSELVQAIQANSGVLRNPLSKAMFTPKDIKGILMHPSGKPLAALQVQQHELSKGVRTETIVQMDKLSKILLDDQSSDAIPSREAVDEFLLYVATLPDFEQKAIAGLKCPAKDSHTGQAYDWSIGEAVRDAKGNLVCFHKTGDFIRQAAAYLRKNQGVAPDLDANNCKVM</sequence>
<dbReference type="OrthoDB" id="5379086at2759"/>
<reference evidence="1" key="1">
    <citation type="submission" date="2020-01" db="EMBL/GenBank/DDBJ databases">
        <authorList>
            <consortium name="DOE Joint Genome Institute"/>
            <person name="Haridas S."/>
            <person name="Albert R."/>
            <person name="Binder M."/>
            <person name="Bloem J."/>
            <person name="Labutti K."/>
            <person name="Salamov A."/>
            <person name="Andreopoulos B."/>
            <person name="Baker S.E."/>
            <person name="Barry K."/>
            <person name="Bills G."/>
            <person name="Bluhm B.H."/>
            <person name="Cannon C."/>
            <person name="Castanera R."/>
            <person name="Culley D.E."/>
            <person name="Daum C."/>
            <person name="Ezra D."/>
            <person name="Gonzalez J.B."/>
            <person name="Henrissat B."/>
            <person name="Kuo A."/>
            <person name="Liang C."/>
            <person name="Lipzen A."/>
            <person name="Lutzoni F."/>
            <person name="Magnuson J."/>
            <person name="Mondo S."/>
            <person name="Nolan M."/>
            <person name="Ohm R."/>
            <person name="Pangilinan J."/>
            <person name="Park H.-J."/>
            <person name="Ramirez L."/>
            <person name="Alfaro M."/>
            <person name="Sun H."/>
            <person name="Tritt A."/>
            <person name="Yoshinaga Y."/>
            <person name="Zwiers L.-H."/>
            <person name="Turgeon B.G."/>
            <person name="Goodwin S.B."/>
            <person name="Spatafora J.W."/>
            <person name="Crous P.W."/>
            <person name="Grigoriev I.V."/>
        </authorList>
    </citation>
    <scope>NUCLEOTIDE SEQUENCE</scope>
    <source>
        <strain evidence="1">P77</strain>
    </source>
</reference>
<protein>
    <submittedName>
        <fullName evidence="1">Uncharacterized protein</fullName>
    </submittedName>
</protein>